<dbReference type="EMBL" id="BAIV01000014">
    <property type="protein sequence ID" value="GAE84240.1"/>
    <property type="molecule type" value="Genomic_DNA"/>
</dbReference>
<evidence type="ECO:0000313" key="2">
    <source>
        <dbReference type="Proteomes" id="UP000019131"/>
    </source>
</evidence>
<sequence length="127" mass="15145">MIGKGLSPKEVSDYLDIDDSTVYRYADSYHEDGLEVYLQTDYKGYWGMLSCVHISELRRELNRSLYTEAQSVAVWIKERLGIDYTLQETEWLETTKIKLVFLPPYFLNLIERLWKFLREKVINTCLY</sequence>
<dbReference type="Proteomes" id="UP000019131">
    <property type="component" value="Unassembled WGS sequence"/>
</dbReference>
<keyword evidence="2" id="KW-1185">Reference proteome</keyword>
<accession>W4USP2</accession>
<protein>
    <submittedName>
        <fullName evidence="1">Uncharacterized protein</fullName>
    </submittedName>
</protein>
<comment type="caution">
    <text evidence="1">The sequence shown here is derived from an EMBL/GenBank/DDBJ whole genome shotgun (WGS) entry which is preliminary data.</text>
</comment>
<evidence type="ECO:0000313" key="1">
    <source>
        <dbReference type="EMBL" id="GAE84240.1"/>
    </source>
</evidence>
<gene>
    <name evidence="1" type="ORF">JCM10512_2571</name>
</gene>
<organism evidence="1 2">
    <name type="scientific">Bacteroides reticulotermitis JCM 10512</name>
    <dbReference type="NCBI Taxonomy" id="1445607"/>
    <lineage>
        <taxon>Bacteria</taxon>
        <taxon>Pseudomonadati</taxon>
        <taxon>Bacteroidota</taxon>
        <taxon>Bacteroidia</taxon>
        <taxon>Bacteroidales</taxon>
        <taxon>Bacteroidaceae</taxon>
        <taxon>Bacteroides</taxon>
    </lineage>
</organism>
<name>W4USP2_9BACE</name>
<dbReference type="AlphaFoldDB" id="W4USP2"/>
<proteinExistence type="predicted"/>
<reference evidence="1 2" key="1">
    <citation type="journal article" date="2014" name="Genome Announc.">
        <title>Draft Genome Sequence of Bacteroides reticulotermitis Strain JCM 10512T, Isolated from the Gut of a Termite.</title>
        <authorList>
            <person name="Yuki M."/>
            <person name="Oshima K."/>
            <person name="Suda W."/>
            <person name="Sakamoto M."/>
            <person name="Iida T."/>
            <person name="Hattori M."/>
            <person name="Ohkuma M."/>
        </authorList>
    </citation>
    <scope>NUCLEOTIDE SEQUENCE [LARGE SCALE GENOMIC DNA]</scope>
    <source>
        <strain evidence="1 2">JCM 10512</strain>
    </source>
</reference>